<keyword evidence="1" id="KW-0805">Transcription regulation</keyword>
<name>A0A4R4ZQK8_9ACTN</name>
<dbReference type="AlphaFoldDB" id="A0A4R4ZQK8"/>
<dbReference type="GO" id="GO:0003700">
    <property type="term" value="F:DNA-binding transcription factor activity"/>
    <property type="evidence" value="ECO:0007669"/>
    <property type="project" value="InterPro"/>
</dbReference>
<organism evidence="5 6">
    <name type="scientific">Kribbella antibiotica</name>
    <dbReference type="NCBI Taxonomy" id="190195"/>
    <lineage>
        <taxon>Bacteria</taxon>
        <taxon>Bacillati</taxon>
        <taxon>Actinomycetota</taxon>
        <taxon>Actinomycetes</taxon>
        <taxon>Propionibacteriales</taxon>
        <taxon>Kribbellaceae</taxon>
        <taxon>Kribbella</taxon>
    </lineage>
</organism>
<evidence type="ECO:0000256" key="3">
    <source>
        <dbReference type="ARBA" id="ARBA00023163"/>
    </source>
</evidence>
<evidence type="ECO:0000259" key="4">
    <source>
        <dbReference type="PROSITE" id="PS01124"/>
    </source>
</evidence>
<dbReference type="GO" id="GO:0043565">
    <property type="term" value="F:sequence-specific DNA binding"/>
    <property type="evidence" value="ECO:0007669"/>
    <property type="project" value="InterPro"/>
</dbReference>
<proteinExistence type="predicted"/>
<reference evidence="5 6" key="1">
    <citation type="submission" date="2019-03" db="EMBL/GenBank/DDBJ databases">
        <title>Draft genome sequences of novel Actinobacteria.</title>
        <authorList>
            <person name="Sahin N."/>
            <person name="Ay H."/>
            <person name="Saygin H."/>
        </authorList>
    </citation>
    <scope>NUCLEOTIDE SEQUENCE [LARGE SCALE GENOMIC DNA]</scope>
    <source>
        <strain evidence="5 6">JCM 13523</strain>
    </source>
</reference>
<dbReference type="EMBL" id="SMKX01000024">
    <property type="protein sequence ID" value="TDD60466.1"/>
    <property type="molecule type" value="Genomic_DNA"/>
</dbReference>
<keyword evidence="3" id="KW-0804">Transcription</keyword>
<evidence type="ECO:0000256" key="2">
    <source>
        <dbReference type="ARBA" id="ARBA00023125"/>
    </source>
</evidence>
<dbReference type="InterPro" id="IPR018060">
    <property type="entry name" value="HTH_AraC"/>
</dbReference>
<keyword evidence="2" id="KW-0238">DNA-binding</keyword>
<dbReference type="Gene3D" id="1.10.10.60">
    <property type="entry name" value="Homeodomain-like"/>
    <property type="match status" value="1"/>
</dbReference>
<dbReference type="Pfam" id="PF12833">
    <property type="entry name" value="HTH_18"/>
    <property type="match status" value="1"/>
</dbReference>
<accession>A0A4R4ZQK8</accession>
<evidence type="ECO:0000313" key="6">
    <source>
        <dbReference type="Proteomes" id="UP000295124"/>
    </source>
</evidence>
<dbReference type="Proteomes" id="UP000295124">
    <property type="component" value="Unassembled WGS sequence"/>
</dbReference>
<dbReference type="PROSITE" id="PS01124">
    <property type="entry name" value="HTH_ARAC_FAMILY_2"/>
    <property type="match status" value="1"/>
</dbReference>
<dbReference type="RefSeq" id="WP_132167148.1">
    <property type="nucleotide sequence ID" value="NZ_SMKX01000024.1"/>
</dbReference>
<sequence>MIIHRELPLTVPRGARGAIESMVKGDLRDSGQVVLEGPDHAVTLALRLDEGFSADALVVMGARTRAVYHAAAPGRSWLKLRLKTEAVQGLLGGAASELVDQAVPLAAVTGDRVARRLMAEGPQTLLAALSVDARTDRTTLVRRATRMLANGMKVAEVAQRVHLSERQLRTVFVGTLGISPKQFARIYRVRTVIDRAEQQPLAQVALEAGYYDQAHLTAEFKIFRGVPPAAFAQGKMPAATACQSPV</sequence>
<dbReference type="OrthoDB" id="2559672at2"/>
<dbReference type="SMART" id="SM00342">
    <property type="entry name" value="HTH_ARAC"/>
    <property type="match status" value="1"/>
</dbReference>
<evidence type="ECO:0000313" key="5">
    <source>
        <dbReference type="EMBL" id="TDD60466.1"/>
    </source>
</evidence>
<dbReference type="PANTHER" id="PTHR46796">
    <property type="entry name" value="HTH-TYPE TRANSCRIPTIONAL ACTIVATOR RHAS-RELATED"/>
    <property type="match status" value="1"/>
</dbReference>
<gene>
    <name evidence="5" type="ORF">E1263_11100</name>
</gene>
<keyword evidence="6" id="KW-1185">Reference proteome</keyword>
<dbReference type="InterPro" id="IPR050204">
    <property type="entry name" value="AraC_XylS_family_regulators"/>
</dbReference>
<comment type="caution">
    <text evidence="5">The sequence shown here is derived from an EMBL/GenBank/DDBJ whole genome shotgun (WGS) entry which is preliminary data.</text>
</comment>
<feature type="domain" description="HTH araC/xylS-type" evidence="4">
    <location>
        <begin position="138"/>
        <end position="234"/>
    </location>
</feature>
<evidence type="ECO:0000256" key="1">
    <source>
        <dbReference type="ARBA" id="ARBA00023015"/>
    </source>
</evidence>
<protein>
    <submittedName>
        <fullName evidence="5">AraC family transcriptional regulator</fullName>
    </submittedName>
</protein>